<dbReference type="Gene3D" id="3.30.559.30">
    <property type="entry name" value="Nonribosomal peptide synthetase, condensation domain"/>
    <property type="match status" value="1"/>
</dbReference>
<comment type="catalytic activity">
    <reaction evidence="2">
        <text>2 a mycocerosyl-[mycocerosic acid synthase] + a phenolphthiocerol = a dimycocerosyl phenolphthiocerol + 2 holo-[mycocerosic acid synthase].</text>
        <dbReference type="EC" id="2.3.1.282"/>
    </reaction>
</comment>
<dbReference type="Pfam" id="PF16911">
    <property type="entry name" value="PapA_C"/>
    <property type="match status" value="1"/>
</dbReference>
<feature type="compositionally biased region" description="Low complexity" evidence="13">
    <location>
        <begin position="176"/>
        <end position="188"/>
    </location>
</feature>
<dbReference type="Proteomes" id="UP001550535">
    <property type="component" value="Unassembled WGS sequence"/>
</dbReference>
<evidence type="ECO:0000256" key="2">
    <source>
        <dbReference type="ARBA" id="ARBA00000625"/>
    </source>
</evidence>
<name>A0ABV2XFT6_9NOCA</name>
<evidence type="ECO:0000256" key="11">
    <source>
        <dbReference type="ARBA" id="ARBA00032317"/>
    </source>
</evidence>
<comment type="similarity">
    <text evidence="4">Belongs to the acyltransferase PapA5 family.</text>
</comment>
<proteinExistence type="inferred from homology"/>
<evidence type="ECO:0000256" key="6">
    <source>
        <dbReference type="ARBA" id="ARBA00013449"/>
    </source>
</evidence>
<dbReference type="RefSeq" id="WP_357802317.1">
    <property type="nucleotide sequence ID" value="NZ_JBEYBM010000002.1"/>
</dbReference>
<comment type="catalytic activity">
    <reaction evidence="3">
        <text>2 a mycocerosyl-[mycocerosic acid synthase] + a phthiodiolone = a dimycocerosyl phthiodiolone + 2 holo-[mycocerosic acid synthase].</text>
        <dbReference type="EC" id="2.3.1.282"/>
    </reaction>
</comment>
<evidence type="ECO:0000256" key="9">
    <source>
        <dbReference type="ARBA" id="ARBA00023315"/>
    </source>
</evidence>
<keyword evidence="9" id="KW-0012">Acyltransferase</keyword>
<dbReference type="EC" id="2.3.1.282" evidence="5"/>
<evidence type="ECO:0000256" key="3">
    <source>
        <dbReference type="ARBA" id="ARBA00001907"/>
    </source>
</evidence>
<keyword evidence="7" id="KW-0444">Lipid biosynthesis</keyword>
<gene>
    <name evidence="15" type="ORF">ABZ507_23380</name>
</gene>
<evidence type="ECO:0000256" key="12">
    <source>
        <dbReference type="ARBA" id="ARBA00033407"/>
    </source>
</evidence>
<feature type="domain" description="Phthiocerol/phthiodiolone dimycocerosyl transferase C-terminal" evidence="14">
    <location>
        <begin position="198"/>
        <end position="387"/>
    </location>
</feature>
<feature type="region of interest" description="Disordered" evidence="13">
    <location>
        <begin position="171"/>
        <end position="194"/>
    </location>
</feature>
<evidence type="ECO:0000256" key="8">
    <source>
        <dbReference type="ARBA" id="ARBA00022679"/>
    </source>
</evidence>
<sequence>MIVVDVIRRLAPSEEMFAAGEVFIGYTARVSGRLDLRALTAAFEAVARAHPILRARIEPAETGGHAFAVTDAVPEIFVADANPEFALTGAKFDQRAGVCALCVVRDGDTASVTLMIHHSIADAFHAFVVVTEFWAGYRDAVGGGSPQPPVRAFPEPVEHLLAARGIEKMALPGSPPADATPAAATPAPQERDDEYPMLRTTRCRLTREETAALVALGHRENVTVHGLVSAALLRTEAEIRELPLTGLLYLYSVDLRTRVSPEIGGTEGTNVLGFANYLSPDSDVTLVESARGISEALHAGLAAGIVQRTPLSIPDMAAAPRPALPGVVIATNWGTIPPLPEQDELRIDDFHSTMLAKPDLTGRRPQQPGGGTCVISTFAGRLSVEIHHPEEFTELQRHRVEVLTRHLRAVIA</sequence>
<evidence type="ECO:0000256" key="1">
    <source>
        <dbReference type="ARBA" id="ARBA00000026"/>
    </source>
</evidence>
<dbReference type="InterPro" id="IPR023213">
    <property type="entry name" value="CAT-like_dom_sf"/>
</dbReference>
<evidence type="ECO:0000259" key="14">
    <source>
        <dbReference type="Pfam" id="PF16911"/>
    </source>
</evidence>
<evidence type="ECO:0000256" key="13">
    <source>
        <dbReference type="SAM" id="MobiDB-lite"/>
    </source>
</evidence>
<organism evidence="15 16">
    <name type="scientific">Nocardia niwae</name>
    <dbReference type="NCBI Taxonomy" id="626084"/>
    <lineage>
        <taxon>Bacteria</taxon>
        <taxon>Bacillati</taxon>
        <taxon>Actinomycetota</taxon>
        <taxon>Actinomycetes</taxon>
        <taxon>Mycobacteriales</taxon>
        <taxon>Nocardiaceae</taxon>
        <taxon>Nocardia</taxon>
    </lineage>
</organism>
<comment type="catalytic activity">
    <reaction evidence="1">
        <text>2 a mycocerosyl-[mycocerosic acid synthase] + a phthiocerol = a dimycocerosyl phthiocerol + 2 holo-[mycocerosic acid synthase].</text>
        <dbReference type="EC" id="2.3.1.282"/>
    </reaction>
</comment>
<evidence type="ECO:0000256" key="5">
    <source>
        <dbReference type="ARBA" id="ARBA00012866"/>
    </source>
</evidence>
<reference evidence="15 16" key="1">
    <citation type="submission" date="2024-06" db="EMBL/GenBank/DDBJ databases">
        <title>The Natural Products Discovery Center: Release of the First 8490 Sequenced Strains for Exploring Actinobacteria Biosynthetic Diversity.</title>
        <authorList>
            <person name="Kalkreuter E."/>
            <person name="Kautsar S.A."/>
            <person name="Yang D."/>
            <person name="Bader C.D."/>
            <person name="Teijaro C.N."/>
            <person name="Fluegel L."/>
            <person name="Davis C.M."/>
            <person name="Simpson J.R."/>
            <person name="Lauterbach L."/>
            <person name="Steele A.D."/>
            <person name="Gui C."/>
            <person name="Meng S."/>
            <person name="Li G."/>
            <person name="Viehrig K."/>
            <person name="Ye F."/>
            <person name="Su P."/>
            <person name="Kiefer A.F."/>
            <person name="Nichols A."/>
            <person name="Cepeda A.J."/>
            <person name="Yan W."/>
            <person name="Fan B."/>
            <person name="Jiang Y."/>
            <person name="Adhikari A."/>
            <person name="Zheng C.-J."/>
            <person name="Schuster L."/>
            <person name="Cowan T.M."/>
            <person name="Smanski M.J."/>
            <person name="Chevrette M.G."/>
            <person name="De Carvalho L.P.S."/>
            <person name="Shen B."/>
        </authorList>
    </citation>
    <scope>NUCLEOTIDE SEQUENCE [LARGE SCALE GENOMIC DNA]</scope>
    <source>
        <strain evidence="15 16">NPDC019434</strain>
    </source>
</reference>
<accession>A0ABV2XFT6</accession>
<evidence type="ECO:0000256" key="4">
    <source>
        <dbReference type="ARBA" id="ARBA00006558"/>
    </source>
</evidence>
<evidence type="ECO:0000256" key="7">
    <source>
        <dbReference type="ARBA" id="ARBA00022516"/>
    </source>
</evidence>
<dbReference type="InterPro" id="IPR031641">
    <property type="entry name" value="PapA_C"/>
</dbReference>
<protein>
    <recommendedName>
        <fullName evidence="6">Phthiocerol/phthiodiolone dimycocerosyl transferase</fullName>
        <ecNumber evidence="5">2.3.1.282</ecNumber>
    </recommendedName>
    <alternativeName>
        <fullName evidence="12">Acyltransferase PapA5</fullName>
    </alternativeName>
    <alternativeName>
        <fullName evidence="10">Phthiocerol/phthiodiolone O-acyltransferase</fullName>
    </alternativeName>
    <alternativeName>
        <fullName evidence="11">Polyketide synthase-associated protein A5</fullName>
    </alternativeName>
</protein>
<dbReference type="SUPFAM" id="SSF52777">
    <property type="entry name" value="CoA-dependent acyltransferases"/>
    <property type="match status" value="2"/>
</dbReference>
<dbReference type="EMBL" id="JBEYBR010000066">
    <property type="protein sequence ID" value="MEU2124759.1"/>
    <property type="molecule type" value="Genomic_DNA"/>
</dbReference>
<evidence type="ECO:0000313" key="16">
    <source>
        <dbReference type="Proteomes" id="UP001550535"/>
    </source>
</evidence>
<evidence type="ECO:0000313" key="15">
    <source>
        <dbReference type="EMBL" id="MEU2124759.1"/>
    </source>
</evidence>
<keyword evidence="7" id="KW-0443">Lipid metabolism</keyword>
<keyword evidence="16" id="KW-1185">Reference proteome</keyword>
<dbReference type="Gene3D" id="3.30.559.10">
    <property type="entry name" value="Chloramphenicol acetyltransferase-like domain"/>
    <property type="match status" value="1"/>
</dbReference>
<evidence type="ECO:0000256" key="10">
    <source>
        <dbReference type="ARBA" id="ARBA00030465"/>
    </source>
</evidence>
<comment type="caution">
    <text evidence="15">The sequence shown here is derived from an EMBL/GenBank/DDBJ whole genome shotgun (WGS) entry which is preliminary data.</text>
</comment>
<keyword evidence="8" id="KW-0808">Transferase</keyword>